<dbReference type="PANTHER" id="PTHR23259">
    <property type="entry name" value="RIDDLE"/>
    <property type="match status" value="1"/>
</dbReference>
<feature type="domain" description="TIL" evidence="5">
    <location>
        <begin position="19"/>
        <end position="76"/>
    </location>
</feature>
<organism evidence="6 7">
    <name type="scientific">Trichuris trichiura</name>
    <name type="common">Whipworm</name>
    <name type="synonym">Trichocephalus trichiurus</name>
    <dbReference type="NCBI Taxonomy" id="36087"/>
    <lineage>
        <taxon>Eukaryota</taxon>
        <taxon>Metazoa</taxon>
        <taxon>Ecdysozoa</taxon>
        <taxon>Nematoda</taxon>
        <taxon>Enoplea</taxon>
        <taxon>Dorylaimia</taxon>
        <taxon>Trichinellida</taxon>
        <taxon>Trichuridae</taxon>
        <taxon>Trichuris</taxon>
    </lineage>
</organism>
<keyword evidence="3" id="KW-0722">Serine protease inhibitor</keyword>
<evidence type="ECO:0000256" key="2">
    <source>
        <dbReference type="ARBA" id="ARBA00022690"/>
    </source>
</evidence>
<evidence type="ECO:0000256" key="4">
    <source>
        <dbReference type="ARBA" id="ARBA00023157"/>
    </source>
</evidence>
<gene>
    <name evidence="6" type="ORF">TTRE_0000358601</name>
</gene>
<sequence length="76" mass="8270">MSTVYWHFHCFLASAEQKCGPDEVFRRCGSACPLTCDDVKNPNRNKVCSRQCVAGCFCKAGFALNAAKVCVPTSSC</sequence>
<dbReference type="Proteomes" id="UP000030665">
    <property type="component" value="Unassembled WGS sequence"/>
</dbReference>
<accession>A0A077Z657</accession>
<evidence type="ECO:0000259" key="5">
    <source>
        <dbReference type="Pfam" id="PF01826"/>
    </source>
</evidence>
<reference evidence="6" key="1">
    <citation type="submission" date="2014-01" db="EMBL/GenBank/DDBJ databases">
        <authorList>
            <person name="Aslett M."/>
        </authorList>
    </citation>
    <scope>NUCLEOTIDE SEQUENCE</scope>
</reference>
<dbReference type="AlphaFoldDB" id="A0A077Z657"/>
<dbReference type="GO" id="GO:0004867">
    <property type="term" value="F:serine-type endopeptidase inhibitor activity"/>
    <property type="evidence" value="ECO:0007669"/>
    <property type="project" value="UniProtKB-KW"/>
</dbReference>
<dbReference type="Gene3D" id="2.10.25.10">
    <property type="entry name" value="Laminin"/>
    <property type="match status" value="1"/>
</dbReference>
<dbReference type="InterPro" id="IPR036084">
    <property type="entry name" value="Ser_inhib-like_sf"/>
</dbReference>
<evidence type="ECO:0000256" key="3">
    <source>
        <dbReference type="ARBA" id="ARBA00022900"/>
    </source>
</evidence>
<dbReference type="PANTHER" id="PTHR23259:SF70">
    <property type="entry name" value="ACCESSORY GLAND PROTEIN ACP62F-RELATED"/>
    <property type="match status" value="1"/>
</dbReference>
<dbReference type="EMBL" id="HG805947">
    <property type="protein sequence ID" value="CDW55314.1"/>
    <property type="molecule type" value="Genomic_DNA"/>
</dbReference>
<protein>
    <submittedName>
        <fullName evidence="6">TIL domain containing protein</fullName>
    </submittedName>
</protein>
<dbReference type="Pfam" id="PF01826">
    <property type="entry name" value="TIL"/>
    <property type="match status" value="1"/>
</dbReference>
<reference evidence="6" key="2">
    <citation type="submission" date="2014-03" db="EMBL/GenBank/DDBJ databases">
        <title>The whipworm genome and dual-species transcriptomics of an intimate host-pathogen interaction.</title>
        <authorList>
            <person name="Foth B.J."/>
            <person name="Tsai I.J."/>
            <person name="Reid A.J."/>
            <person name="Bancroft A.J."/>
            <person name="Nichol S."/>
            <person name="Tracey A."/>
            <person name="Holroyd N."/>
            <person name="Cotton J.A."/>
            <person name="Stanley E.J."/>
            <person name="Zarowiecki M."/>
            <person name="Liu J.Z."/>
            <person name="Huckvale T."/>
            <person name="Cooper P.J."/>
            <person name="Grencis R.K."/>
            <person name="Berriman M."/>
        </authorList>
    </citation>
    <scope>NUCLEOTIDE SEQUENCE [LARGE SCALE GENOMIC DNA]</scope>
</reference>
<dbReference type="FunFam" id="2.10.25.10:FF:000055">
    <property type="entry name" value="alpha-tectorin isoform X1"/>
    <property type="match status" value="1"/>
</dbReference>
<keyword evidence="2" id="KW-0646">Protease inhibitor</keyword>
<proteinExistence type="inferred from homology"/>
<evidence type="ECO:0000313" key="7">
    <source>
        <dbReference type="Proteomes" id="UP000030665"/>
    </source>
</evidence>
<dbReference type="OrthoDB" id="5912264at2759"/>
<evidence type="ECO:0000256" key="1">
    <source>
        <dbReference type="ARBA" id="ARBA00007611"/>
    </source>
</evidence>
<comment type="similarity">
    <text evidence="1">Belongs to the serine protease inhibitor-like (TIL domain-containing) family.</text>
</comment>
<evidence type="ECO:0000313" key="6">
    <source>
        <dbReference type="EMBL" id="CDW55314.1"/>
    </source>
</evidence>
<dbReference type="CDD" id="cd19941">
    <property type="entry name" value="TIL"/>
    <property type="match status" value="1"/>
</dbReference>
<keyword evidence="4" id="KW-1015">Disulfide bond</keyword>
<dbReference type="InterPro" id="IPR002919">
    <property type="entry name" value="TIL_dom"/>
</dbReference>
<dbReference type="SUPFAM" id="SSF57567">
    <property type="entry name" value="Serine protease inhibitors"/>
    <property type="match status" value="1"/>
</dbReference>
<dbReference type="InterPro" id="IPR051368">
    <property type="entry name" value="SerProtInhib-TIL_Domain"/>
</dbReference>
<keyword evidence="7" id="KW-1185">Reference proteome</keyword>
<name>A0A077Z657_TRITR</name>
<dbReference type="STRING" id="36087.A0A077Z657"/>